<keyword evidence="4" id="KW-0406">Ion transport</keyword>
<sequence>MRVYDLEIKPLAQGTIQNDDYAFLSIYGPSLVVEEATDVVTYTVTLDHALDEELYVDVRSSDGSATTADSDYLEVFETLHFAAGATSQTFDVQILDDMKVEDHETFNLILENLNYMGDQLVAIHNSQDIISPVIINSDAATLTIADVSESEGDSGTKMFSFEVTTDHIVDEDVSFEFNTLAGTADTDDFDSTTSGTATILAGQSSVTIDVEVIGDTIVEMDEQFTLELSSLISGGRNVQFEGGESTLQATGTITNEDTASITIIQSDVSHYEGTDGLTTDFDFTVRLSNAVQGGFDLAYTTNDGSATITDNDYIDNDSTLSFAGTANETQTITVQVNHDAVVEPDETFDLLLGALSNLNIAIDTDDITIQSAAATGTIKEDDSTTLTITDVQRSESGTMRFYVNSSLALDTAFTVEIATSDGTATVADNDYIAKSQVLTFNPGDTSEYFDVVINSDLVVELDETFTVSLSGVSGNILPVFLGNSATGTIINTDNALLSVNDVGIDEASGLMTFTVTSSKPIDTAISFEINTQDGTAIGTSPYYKDYEPLSTTLTLDTGTLTKTFSVNINHDQGNIIYPNARVVEQQESFFVNMSNLTDSGRAVSISDGVGEGIIYDSDSTELSIQAQTAYENDGYFTFIVQATPYITGHHLYSEFELDIQLHLTGGTADVSDYESIDGRIVPLNFHYSNSASFTVPIYDNALVEPDEIFTFFITIHDANGVNATIDDGLAQGTILNDDTQQTLSVSSPSQTLFEGIPPTPELYYIPVSLDEPAAYGINFNYNFTDGTAIYGTDYYTSVGPSGSSFIPAGQTVLNIPLYIEGDIVSDIDETFTFSISNITSISDIISGNTSIVGTIKDIPFELLEGSTSPNTTINTSLVMTPTVTDANGETAVVPESEAWIHEWDSFWVEVWGNTTDGTGFSGGVFDLDYNTEYFTATEIEYGAAFGENSTAVIDDETGVVSGISGSNSLDSLGGSDQVLLARVKFESLVDDNVAIDLETGYLGPHDLGLRVKNAHLGIVDEESVNPTIQTNPATDLWAVPYDVDDNGTINYRDLIELVNTFNDSVFDAEANLAWTLDFDKSTKVNYRDLIHMASNYGKSKFKDSDVILPVNFPQKWYGPEVEAEGEDTFDDVIDAAVDEWKEELGVEDLSIQVVVADLADQQLGGGQILELDENGIPIRGRIYIDDDATGIGWYSSIEGASFDENGLALPGSAAEGHYDLYSVLLHEIGHVVGFTSTYTAFSDLVETNENDEKLFVGSDFIVQLTDDGVHIDQPVDLMNPTLDPSTRKTISALDIQILQEVYANAAGASLNSSAQAMIDAHLHLTGTNPATKQPAIKQTDSEAEVFNASSYYQEVQQPAYIETDDKLYQGLILTADPLLSAYTTSRNDEFDGSLLNMVEDSDSLIAVAVEKSNLNDDILSRFDFDDEENEYDFEQELAEEELNSVFSDWTGPII</sequence>
<dbReference type="KEGG" id="gax:Pan161_15170"/>
<evidence type="ECO:0000256" key="1">
    <source>
        <dbReference type="ARBA" id="ARBA00022729"/>
    </source>
</evidence>
<dbReference type="Pfam" id="PF03160">
    <property type="entry name" value="Calx-beta"/>
    <property type="match status" value="6"/>
</dbReference>
<dbReference type="InterPro" id="IPR003644">
    <property type="entry name" value="Calx_beta"/>
</dbReference>
<dbReference type="InterPro" id="IPR051171">
    <property type="entry name" value="CaCA"/>
</dbReference>
<feature type="domain" description="Calx-beta" evidence="5">
    <location>
        <begin position="12"/>
        <end position="111"/>
    </location>
</feature>
<evidence type="ECO:0000313" key="7">
    <source>
        <dbReference type="Proteomes" id="UP000316855"/>
    </source>
</evidence>
<keyword evidence="4" id="KW-0813">Transport</keyword>
<dbReference type="InterPro" id="IPR024079">
    <property type="entry name" value="MetalloPept_cat_dom_sf"/>
</dbReference>
<evidence type="ECO:0000256" key="3">
    <source>
        <dbReference type="ARBA" id="ARBA00022837"/>
    </source>
</evidence>
<dbReference type="Gene3D" id="1.10.1330.10">
    <property type="entry name" value="Dockerin domain"/>
    <property type="match status" value="1"/>
</dbReference>
<dbReference type="OrthoDB" id="177947at2"/>
<dbReference type="Proteomes" id="UP000316855">
    <property type="component" value="Chromosome"/>
</dbReference>
<dbReference type="GO" id="GO:0007154">
    <property type="term" value="P:cell communication"/>
    <property type="evidence" value="ECO:0007669"/>
    <property type="project" value="InterPro"/>
</dbReference>
<dbReference type="InterPro" id="IPR036439">
    <property type="entry name" value="Dockerin_dom_sf"/>
</dbReference>
<feature type="domain" description="Calx-beta" evidence="5">
    <location>
        <begin position="374"/>
        <end position="470"/>
    </location>
</feature>
<dbReference type="PROSITE" id="PS00018">
    <property type="entry name" value="EF_HAND_1"/>
    <property type="match status" value="1"/>
</dbReference>
<evidence type="ECO:0000313" key="6">
    <source>
        <dbReference type="EMBL" id="QDT89884.1"/>
    </source>
</evidence>
<evidence type="ECO:0000259" key="5">
    <source>
        <dbReference type="SMART" id="SM00237"/>
    </source>
</evidence>
<evidence type="ECO:0000256" key="2">
    <source>
        <dbReference type="ARBA" id="ARBA00022737"/>
    </source>
</evidence>
<organism evidence="6 7">
    <name type="scientific">Gimesia algae</name>
    <dbReference type="NCBI Taxonomy" id="2527971"/>
    <lineage>
        <taxon>Bacteria</taxon>
        <taxon>Pseudomonadati</taxon>
        <taxon>Planctomycetota</taxon>
        <taxon>Planctomycetia</taxon>
        <taxon>Planctomycetales</taxon>
        <taxon>Planctomycetaceae</taxon>
        <taxon>Gimesia</taxon>
    </lineage>
</organism>
<dbReference type="InterPro" id="IPR018247">
    <property type="entry name" value="EF_Hand_1_Ca_BS"/>
</dbReference>
<dbReference type="Gene3D" id="3.40.390.10">
    <property type="entry name" value="Collagenase (Catalytic Domain)"/>
    <property type="match status" value="1"/>
</dbReference>
<dbReference type="EMBL" id="CP036343">
    <property type="protein sequence ID" value="QDT89884.1"/>
    <property type="molecule type" value="Genomic_DNA"/>
</dbReference>
<gene>
    <name evidence="6" type="ORF">Pan161_15170</name>
</gene>
<dbReference type="InterPro" id="IPR038081">
    <property type="entry name" value="CalX-like_sf"/>
</dbReference>
<accession>A0A517VA46</accession>
<dbReference type="GO" id="GO:0030001">
    <property type="term" value="P:metal ion transport"/>
    <property type="evidence" value="ECO:0007669"/>
    <property type="project" value="TreeGrafter"/>
</dbReference>
<dbReference type="GO" id="GO:0016020">
    <property type="term" value="C:membrane"/>
    <property type="evidence" value="ECO:0007669"/>
    <property type="project" value="InterPro"/>
</dbReference>
<keyword evidence="3" id="KW-0106">Calcium</keyword>
<feature type="domain" description="Calx-beta" evidence="5">
    <location>
        <begin position="122"/>
        <end position="229"/>
    </location>
</feature>
<dbReference type="SMART" id="SM00237">
    <property type="entry name" value="Calx_beta"/>
    <property type="match status" value="4"/>
</dbReference>
<dbReference type="GO" id="GO:0000272">
    <property type="term" value="P:polysaccharide catabolic process"/>
    <property type="evidence" value="ECO:0007669"/>
    <property type="project" value="InterPro"/>
</dbReference>
<feature type="domain" description="Calx-beta" evidence="5">
    <location>
        <begin position="249"/>
        <end position="353"/>
    </location>
</feature>
<dbReference type="Gene3D" id="2.60.40.2030">
    <property type="match status" value="7"/>
</dbReference>
<dbReference type="PANTHER" id="PTHR11878:SF65">
    <property type="entry name" value="NA_CA-EXCHANGE PROTEIN, ISOFORM G"/>
    <property type="match status" value="1"/>
</dbReference>
<keyword evidence="2" id="KW-0677">Repeat</keyword>
<reference evidence="6 7" key="1">
    <citation type="submission" date="2019-02" db="EMBL/GenBank/DDBJ databases">
        <title>Deep-cultivation of Planctomycetes and their phenomic and genomic characterization uncovers novel biology.</title>
        <authorList>
            <person name="Wiegand S."/>
            <person name="Jogler M."/>
            <person name="Boedeker C."/>
            <person name="Pinto D."/>
            <person name="Vollmers J."/>
            <person name="Rivas-Marin E."/>
            <person name="Kohn T."/>
            <person name="Peeters S.H."/>
            <person name="Heuer A."/>
            <person name="Rast P."/>
            <person name="Oberbeckmann S."/>
            <person name="Bunk B."/>
            <person name="Jeske O."/>
            <person name="Meyerdierks A."/>
            <person name="Storesund J.E."/>
            <person name="Kallscheuer N."/>
            <person name="Luecker S."/>
            <person name="Lage O.M."/>
            <person name="Pohl T."/>
            <person name="Merkel B.J."/>
            <person name="Hornburger P."/>
            <person name="Mueller R.-W."/>
            <person name="Bruemmer F."/>
            <person name="Labrenz M."/>
            <person name="Spormann A.M."/>
            <person name="Op den Camp H."/>
            <person name="Overmann J."/>
            <person name="Amann R."/>
            <person name="Jetten M.S.M."/>
            <person name="Mascher T."/>
            <person name="Medema M.H."/>
            <person name="Devos D.P."/>
            <person name="Kaster A.-K."/>
            <person name="Ovreas L."/>
            <person name="Rohde M."/>
            <person name="Galperin M.Y."/>
            <person name="Jogler C."/>
        </authorList>
    </citation>
    <scope>NUCLEOTIDE SEQUENCE [LARGE SCALE GENOMIC DNA]</scope>
    <source>
        <strain evidence="6 7">Pan161</strain>
    </source>
</reference>
<proteinExistence type="predicted"/>
<keyword evidence="7" id="KW-1185">Reference proteome</keyword>
<protein>
    <submittedName>
        <fullName evidence="6">Calx-beta domain protein</fullName>
    </submittedName>
</protein>
<dbReference type="SUPFAM" id="SSF55486">
    <property type="entry name" value="Metalloproteases ('zincins'), catalytic domain"/>
    <property type="match status" value="1"/>
</dbReference>
<dbReference type="PANTHER" id="PTHR11878">
    <property type="entry name" value="SODIUM/CALCIUM EXCHANGER"/>
    <property type="match status" value="1"/>
</dbReference>
<keyword evidence="1" id="KW-0732">Signal</keyword>
<evidence type="ECO:0000256" key="4">
    <source>
        <dbReference type="ARBA" id="ARBA00023065"/>
    </source>
</evidence>
<name>A0A517VA46_9PLAN</name>
<dbReference type="GO" id="GO:0008237">
    <property type="term" value="F:metallopeptidase activity"/>
    <property type="evidence" value="ECO:0007669"/>
    <property type="project" value="InterPro"/>
</dbReference>
<dbReference type="RefSeq" id="WP_145225446.1">
    <property type="nucleotide sequence ID" value="NZ_CP036343.1"/>
</dbReference>
<dbReference type="SUPFAM" id="SSF141072">
    <property type="entry name" value="CalX-like"/>
    <property type="match status" value="7"/>
</dbReference>